<dbReference type="EC" id="2.1.1.114" evidence="5"/>
<feature type="binding site" evidence="5">
    <location>
        <position position="134"/>
    </location>
    <ligand>
        <name>S-adenosyl-L-methionine</name>
        <dbReference type="ChEBI" id="CHEBI:59789"/>
    </ligand>
</feature>
<dbReference type="NCBIfam" id="TIGR01983">
    <property type="entry name" value="UbiG"/>
    <property type="match status" value="1"/>
</dbReference>
<keyword evidence="5" id="KW-0496">Mitochondrion</keyword>
<keyword evidence="2 5" id="KW-0808">Transferase</keyword>
<keyword evidence="5" id="KW-0472">Membrane</keyword>
<comment type="pathway">
    <text evidence="5">Cofactor biosynthesis; ubiquinone biosynthesis.</text>
</comment>
<dbReference type="Gene3D" id="3.40.50.150">
    <property type="entry name" value="Vaccinia Virus protein VP39"/>
    <property type="match status" value="1"/>
</dbReference>
<dbReference type="GO" id="GO:0010420">
    <property type="term" value="F:polyprenyldihydroxybenzoate methyltransferase activity"/>
    <property type="evidence" value="ECO:0007669"/>
    <property type="project" value="UniProtKB-UniRule"/>
</dbReference>
<dbReference type="GO" id="GO:0120537">
    <property type="term" value="F:3-demethylubiquinone 3-O-methyltransferase activity"/>
    <property type="evidence" value="ECO:0007669"/>
    <property type="project" value="RHEA"/>
</dbReference>
<comment type="similarity">
    <text evidence="5">Belongs to the class I-like SAM-binding methyltransferase superfamily. UbiG/COQ3 family.</text>
</comment>
<reference evidence="6 7" key="1">
    <citation type="submission" date="2015-09" db="EMBL/GenBank/DDBJ databases">
        <title>Draft genome of the scarab beetle Oryctes borbonicus.</title>
        <authorList>
            <person name="Meyer J.M."/>
            <person name="Markov G.V."/>
            <person name="Baskaran P."/>
            <person name="Herrmann M."/>
            <person name="Sommer R.J."/>
            <person name="Roedelsperger C."/>
        </authorList>
    </citation>
    <scope>NUCLEOTIDE SEQUENCE [LARGE SCALE GENOMIC DNA]</scope>
    <source>
        <strain evidence="6">OB123</strain>
        <tissue evidence="6">Whole animal</tissue>
    </source>
</reference>
<dbReference type="HAMAP" id="MF_00472">
    <property type="entry name" value="UbiG"/>
    <property type="match status" value="1"/>
</dbReference>
<keyword evidence="5" id="KW-0999">Mitochondrion inner membrane</keyword>
<dbReference type="EC" id="2.1.1.64" evidence="5"/>
<dbReference type="GO" id="GO:0046872">
    <property type="term" value="F:metal ion binding"/>
    <property type="evidence" value="ECO:0007669"/>
    <property type="project" value="UniProtKB-KW"/>
</dbReference>
<evidence type="ECO:0000256" key="1">
    <source>
        <dbReference type="ARBA" id="ARBA00022603"/>
    </source>
</evidence>
<dbReference type="EC" id="2.1.1.-" evidence="5"/>
<accession>A0A0T6B9L5</accession>
<sequence>MDAKEVEKFMSLADIWWDLKSPVKYLHSMNNLRIPFMIDGLKSTGFLKKDAENSPEPLKNVSILDVGCGCGILSEPLTKLGATVTGVDGVPDMIQCAKDHAALDKDLKEIKYFSETIQDFAAENKEKFDVVVASEILEHVTDKAAVVKASVRCLKPEGSIFITTETKTLLSKWITIDWLEIIGAMPKGGHELEMYITPEETQKLLEENNCTVKTVRGTFYNPYAAKWYFSPFITWYIMHAVKNKEKPQ</sequence>
<evidence type="ECO:0000313" key="6">
    <source>
        <dbReference type="EMBL" id="KRT84032.1"/>
    </source>
</evidence>
<dbReference type="GO" id="GO:0031314">
    <property type="term" value="C:extrinsic component of mitochondrial inner membrane"/>
    <property type="evidence" value="ECO:0007669"/>
    <property type="project" value="UniProtKB-UniRule"/>
</dbReference>
<dbReference type="AlphaFoldDB" id="A0A0T6B9L5"/>
<keyword evidence="3 5" id="KW-0831">Ubiquinone biosynthesis</keyword>
<feature type="binding site" evidence="5">
    <location>
        <position position="33"/>
    </location>
    <ligand>
        <name>S-adenosyl-L-methionine</name>
        <dbReference type="ChEBI" id="CHEBI:59789"/>
    </ligand>
</feature>
<evidence type="ECO:0000256" key="3">
    <source>
        <dbReference type="ARBA" id="ARBA00022688"/>
    </source>
</evidence>
<dbReference type="Pfam" id="PF13489">
    <property type="entry name" value="Methyltransf_23"/>
    <property type="match status" value="1"/>
</dbReference>
<keyword evidence="1 5" id="KW-0489">Methyltransferase</keyword>
<evidence type="ECO:0000256" key="2">
    <source>
        <dbReference type="ARBA" id="ARBA00022679"/>
    </source>
</evidence>
<dbReference type="GO" id="GO:0061542">
    <property type="term" value="F:3-demethylubiquinol 3-O-methyltransferase activity"/>
    <property type="evidence" value="ECO:0007669"/>
    <property type="project" value="UniProtKB-UniRule"/>
</dbReference>
<feature type="binding site" evidence="5">
    <location>
        <position position="138"/>
    </location>
    <ligand>
        <name>Mg(2+)</name>
        <dbReference type="ChEBI" id="CHEBI:18420"/>
    </ligand>
</feature>
<organism evidence="6 7">
    <name type="scientific">Oryctes borbonicus</name>
    <dbReference type="NCBI Taxonomy" id="1629725"/>
    <lineage>
        <taxon>Eukaryota</taxon>
        <taxon>Metazoa</taxon>
        <taxon>Ecdysozoa</taxon>
        <taxon>Arthropoda</taxon>
        <taxon>Hexapoda</taxon>
        <taxon>Insecta</taxon>
        <taxon>Pterygota</taxon>
        <taxon>Neoptera</taxon>
        <taxon>Endopterygota</taxon>
        <taxon>Coleoptera</taxon>
        <taxon>Polyphaga</taxon>
        <taxon>Scarabaeiformia</taxon>
        <taxon>Scarabaeidae</taxon>
        <taxon>Dynastinae</taxon>
        <taxon>Oryctes</taxon>
    </lineage>
</organism>
<dbReference type="InterPro" id="IPR010233">
    <property type="entry name" value="UbiG_MeTrfase"/>
</dbReference>
<evidence type="ECO:0000256" key="4">
    <source>
        <dbReference type="ARBA" id="ARBA00022691"/>
    </source>
</evidence>
<comment type="caution">
    <text evidence="6">The sequence shown here is derived from an EMBL/GenBank/DDBJ whole genome shotgun (WGS) entry which is preliminary data.</text>
</comment>
<feature type="binding site" evidence="5">
    <location>
        <position position="67"/>
    </location>
    <ligand>
        <name>S-adenosyl-L-methionine</name>
        <dbReference type="ChEBI" id="CHEBI:59789"/>
    </ligand>
</feature>
<comment type="catalytic activity">
    <reaction evidence="5">
        <text>a 3-demethylubiquinol + S-adenosyl-L-methionine = a ubiquinol + S-adenosyl-L-homocysteine + H(+)</text>
        <dbReference type="Rhea" id="RHEA:44380"/>
        <dbReference type="Rhea" id="RHEA-COMP:9566"/>
        <dbReference type="Rhea" id="RHEA-COMP:10914"/>
        <dbReference type="ChEBI" id="CHEBI:15378"/>
        <dbReference type="ChEBI" id="CHEBI:17976"/>
        <dbReference type="ChEBI" id="CHEBI:57856"/>
        <dbReference type="ChEBI" id="CHEBI:59789"/>
        <dbReference type="ChEBI" id="CHEBI:84422"/>
        <dbReference type="EC" id="2.1.1.64"/>
    </reaction>
</comment>
<protein>
    <recommendedName>
        <fullName evidence="5">Ubiquinone biosynthesis O-methyltransferase, mitochondrial</fullName>
    </recommendedName>
    <alternativeName>
        <fullName evidence="5">3-demethylubiquinol 3-O-methyltransferase</fullName>
        <ecNumber evidence="5">2.1.1.64</ecNumber>
    </alternativeName>
    <alternativeName>
        <fullName evidence="5">3-demethylubiquinone 3-O-methyltransferase</fullName>
        <ecNumber evidence="5">2.1.1.-</ecNumber>
    </alternativeName>
    <alternativeName>
        <fullName evidence="5">Polyprenyldihydroxybenzoate methyltransferase</fullName>
        <ecNumber evidence="5">2.1.1.114</ecNumber>
    </alternativeName>
</protein>
<keyword evidence="5" id="KW-0460">Magnesium</keyword>
<proteinExistence type="inferred from homology"/>
<dbReference type="InterPro" id="IPR029063">
    <property type="entry name" value="SAM-dependent_MTases_sf"/>
</dbReference>
<dbReference type="GO" id="GO:0032259">
    <property type="term" value="P:methylation"/>
    <property type="evidence" value="ECO:0007669"/>
    <property type="project" value="UniProtKB-KW"/>
</dbReference>
<dbReference type="Proteomes" id="UP000051574">
    <property type="component" value="Unassembled WGS sequence"/>
</dbReference>
<comment type="cofactor">
    <cofactor evidence="5">
        <name>Mg(2+)</name>
        <dbReference type="ChEBI" id="CHEBI:18420"/>
    </cofactor>
</comment>
<dbReference type="CDD" id="cd02440">
    <property type="entry name" value="AdoMet_MTases"/>
    <property type="match status" value="1"/>
</dbReference>
<dbReference type="PANTHER" id="PTHR43464">
    <property type="entry name" value="METHYLTRANSFERASE"/>
    <property type="match status" value="1"/>
</dbReference>
<feature type="binding site" evidence="5">
    <location>
        <position position="135"/>
    </location>
    <ligand>
        <name>Mg(2+)</name>
        <dbReference type="ChEBI" id="CHEBI:18420"/>
    </ligand>
</feature>
<feature type="binding site" evidence="5">
    <location>
        <position position="88"/>
    </location>
    <ligand>
        <name>S-adenosyl-L-methionine</name>
        <dbReference type="ChEBI" id="CHEBI:59789"/>
    </ligand>
</feature>
<comment type="catalytic activity">
    <reaction evidence="5">
        <text>a 3-demethylubiquinone + S-adenosyl-L-methionine = a ubiquinone + S-adenosyl-L-homocysteine</text>
        <dbReference type="Rhea" id="RHEA:81215"/>
        <dbReference type="Rhea" id="RHEA-COMP:9565"/>
        <dbReference type="Rhea" id="RHEA-COMP:19654"/>
        <dbReference type="ChEBI" id="CHEBI:16389"/>
        <dbReference type="ChEBI" id="CHEBI:57856"/>
        <dbReference type="ChEBI" id="CHEBI:59789"/>
        <dbReference type="ChEBI" id="CHEBI:231825"/>
    </reaction>
</comment>
<feature type="binding site" evidence="5">
    <location>
        <position position="139"/>
    </location>
    <ligand>
        <name>Mg(2+)</name>
        <dbReference type="ChEBI" id="CHEBI:18420"/>
    </ligand>
</feature>
<dbReference type="UniPathway" id="UPA00232"/>
<keyword evidence="7" id="KW-1185">Reference proteome</keyword>
<comment type="subcellular location">
    <subcellularLocation>
        <location evidence="5">Mitochondrion inner membrane</location>
        <topology evidence="5">Peripheral membrane protein</topology>
        <orientation evidence="5">Matrix side</orientation>
    </subcellularLocation>
</comment>
<dbReference type="SUPFAM" id="SSF53335">
    <property type="entry name" value="S-adenosyl-L-methionine-dependent methyltransferases"/>
    <property type="match status" value="1"/>
</dbReference>
<dbReference type="PANTHER" id="PTHR43464:SF19">
    <property type="entry name" value="UBIQUINONE BIOSYNTHESIS O-METHYLTRANSFERASE, MITOCHONDRIAL"/>
    <property type="match status" value="1"/>
</dbReference>
<comment type="subunit">
    <text evidence="5">Component of a multi-subunit COQ enzyme complex.</text>
</comment>
<evidence type="ECO:0000256" key="5">
    <source>
        <dbReference type="HAMAP-Rule" id="MF_03190"/>
    </source>
</evidence>
<comment type="function">
    <text evidence="5">O-methyltransferase required for two non-consecutive steps during ubiquinone biosynthesis. Catalyzes the 2 O-methylation of 3,4-dihydroxy-5-(all-trans-polyprenyl)benzoic acid into 4-hydroxy-3-methoxy-5-(all-trans-polyprenyl)benzoic acid. Also catalyzes the last step of ubiquinone biosynthesis by mediating methylation of 3-demethylubiquinone into ubiquinone. Also able to mediate the methylation of 3-demethylubiquinol into ubiquinol.</text>
</comment>
<gene>
    <name evidence="5" type="primary">coq3</name>
    <name evidence="6" type="ORF">AMK59_1799</name>
</gene>
<dbReference type="EMBL" id="LJIG01002908">
    <property type="protein sequence ID" value="KRT84032.1"/>
    <property type="molecule type" value="Genomic_DNA"/>
</dbReference>
<name>A0A0T6B9L5_9SCAR</name>
<keyword evidence="4 5" id="KW-0949">S-adenosyl-L-methionine</keyword>
<dbReference type="OrthoDB" id="6815431at2759"/>
<keyword evidence="5" id="KW-0479">Metal-binding</keyword>
<comment type="catalytic activity">
    <reaction evidence="5">
        <text>a 3,4-dihydroxy-5-(all-trans-polyprenyl)benzoate + S-adenosyl-L-methionine = a 4-hydroxy-3-methoxy-5-(all-trans-polyprenyl)benzoate + S-adenosyl-L-homocysteine + H(+)</text>
        <dbReference type="Rhea" id="RHEA:44452"/>
        <dbReference type="Rhea" id="RHEA-COMP:10930"/>
        <dbReference type="Rhea" id="RHEA-COMP:10931"/>
        <dbReference type="ChEBI" id="CHEBI:15378"/>
        <dbReference type="ChEBI" id="CHEBI:57856"/>
        <dbReference type="ChEBI" id="CHEBI:59789"/>
        <dbReference type="ChEBI" id="CHEBI:64694"/>
        <dbReference type="ChEBI" id="CHEBI:84443"/>
        <dbReference type="EC" id="2.1.1.114"/>
    </reaction>
</comment>
<evidence type="ECO:0000313" key="7">
    <source>
        <dbReference type="Proteomes" id="UP000051574"/>
    </source>
</evidence>